<dbReference type="InterPro" id="IPR023801">
    <property type="entry name" value="His_deacetylse_dom"/>
</dbReference>
<dbReference type="InterPro" id="IPR000286">
    <property type="entry name" value="HDACs"/>
</dbReference>
<protein>
    <recommendedName>
        <fullName evidence="13">Histone deacetylase 11</fullName>
        <ecNumber evidence="3">3.5.1.98</ecNumber>
    </recommendedName>
</protein>
<evidence type="ECO:0000256" key="3">
    <source>
        <dbReference type="ARBA" id="ARBA00012111"/>
    </source>
</evidence>
<reference evidence="16" key="3">
    <citation type="submission" date="2014-09" db="EMBL/GenBank/DDBJ databases">
        <authorList>
            <person name="Magalhaes I.L.F."/>
            <person name="Oliveira U."/>
            <person name="Santos F.R."/>
            <person name="Vidigal T.H.D.A."/>
            <person name="Brescovit A.D."/>
            <person name="Santos A.J."/>
        </authorList>
    </citation>
    <scope>NUCLEOTIDE SEQUENCE</scope>
</reference>
<reference evidence="17" key="4">
    <citation type="journal article" date="2016" name="Gigascience">
        <title>De novo construction of an expanded transcriptome assembly for the western tarnished plant bug, Lygus hesperus.</title>
        <authorList>
            <person name="Tassone E.E."/>
            <person name="Geib S.M."/>
            <person name="Hall B."/>
            <person name="Fabrick J.A."/>
            <person name="Brent C.S."/>
            <person name="Hull J.J."/>
        </authorList>
    </citation>
    <scope>NUCLEOTIDE SEQUENCE</scope>
</reference>
<comment type="catalytic activity">
    <reaction evidence="10">
        <text>N(6)-acetyl-L-lysyl-[histone] + H2O = L-lysyl-[histone] + acetate</text>
        <dbReference type="Rhea" id="RHEA:58196"/>
        <dbReference type="Rhea" id="RHEA-COMP:9845"/>
        <dbReference type="Rhea" id="RHEA-COMP:11338"/>
        <dbReference type="ChEBI" id="CHEBI:15377"/>
        <dbReference type="ChEBI" id="CHEBI:29969"/>
        <dbReference type="ChEBI" id="CHEBI:30089"/>
        <dbReference type="ChEBI" id="CHEBI:61930"/>
        <dbReference type="EC" id="3.5.1.98"/>
    </reaction>
</comment>
<comment type="subunit">
    <text evidence="12">Interacts with HDAC6.</text>
</comment>
<evidence type="ECO:0000256" key="7">
    <source>
        <dbReference type="ARBA" id="ARBA00023015"/>
    </source>
</evidence>
<feature type="domain" description="Histone deacetylase" evidence="14">
    <location>
        <begin position="30"/>
        <end position="314"/>
    </location>
</feature>
<dbReference type="AlphaFoldDB" id="A0A0A9VU82"/>
<evidence type="ECO:0000256" key="2">
    <source>
        <dbReference type="ARBA" id="ARBA00005947"/>
    </source>
</evidence>
<evidence type="ECO:0000256" key="1">
    <source>
        <dbReference type="ARBA" id="ARBA00004123"/>
    </source>
</evidence>
<keyword evidence="7" id="KW-0805">Transcription regulation</keyword>
<proteinExistence type="inferred from homology"/>
<dbReference type="InterPro" id="IPR044150">
    <property type="entry name" value="HDAC_classIV"/>
</dbReference>
<reference evidence="15" key="1">
    <citation type="journal article" date="2014" name="PLoS ONE">
        <title>Transcriptome-Based Identification of ABC Transporters in the Western Tarnished Plant Bug Lygus hesperus.</title>
        <authorList>
            <person name="Hull J.J."/>
            <person name="Chaney K."/>
            <person name="Geib S.M."/>
            <person name="Fabrick J.A."/>
            <person name="Brent C.S."/>
            <person name="Walsh D."/>
            <person name="Lavine L.C."/>
        </authorList>
    </citation>
    <scope>NUCLEOTIDE SEQUENCE</scope>
</reference>
<dbReference type="EMBL" id="GDHC01011176">
    <property type="protein sequence ID" value="JAQ07453.1"/>
    <property type="molecule type" value="Transcribed_RNA"/>
</dbReference>
<sequence length="324" mass="36940">MKDVDDSPSKWPFVYSEAYNVRLCGLEKLHPFDARKWGNVFEHLKSKIQLDEGCIFLPKEASKEELLIAHSERYLKSLKWGCNVAKIAEIPWLVFVPNAIIQRCYLRPMRFQTNGTLIAGKLAVERGWAINIGGGFHHCSKEKGGGFCPYADITLLIQYLFQFHPELAHKVMIVDLDAHQGNGYAKDFKGNENIFIMDVYNKNIYPHDLEAKEAIRCKVELQHYTSDFEYLDEVERNLEQSLSRFYPDLIVYNAGTDILDGDPLGRLSISPKGVIKRDQIVFMKARERSVPIVMLTSGGYLKESAQVIADSIVNLHDLGLITKK</sequence>
<keyword evidence="9" id="KW-0539">Nucleus</keyword>
<accession>A0A0A9VU82</accession>
<dbReference type="SUPFAM" id="SSF52768">
    <property type="entry name" value="Arginase/deacetylase"/>
    <property type="match status" value="1"/>
</dbReference>
<reference evidence="15" key="2">
    <citation type="submission" date="2014-07" db="EMBL/GenBank/DDBJ databases">
        <authorList>
            <person name="Hull J."/>
        </authorList>
    </citation>
    <scope>NUCLEOTIDE SEQUENCE</scope>
</reference>
<dbReference type="GO" id="GO:0141221">
    <property type="term" value="F:histone deacetylase activity, hydrolytic mechanism"/>
    <property type="evidence" value="ECO:0007669"/>
    <property type="project" value="UniProtKB-EC"/>
</dbReference>
<evidence type="ECO:0000256" key="4">
    <source>
        <dbReference type="ARBA" id="ARBA00022491"/>
    </source>
</evidence>
<comment type="function">
    <text evidence="11">Responsible for the deacetylation of lysine residues on the N-terminal part of the core histones (H2A, H2B, H3 and H4). Histone deacetylation gives a tag for epigenetic repression and plays an important role in transcriptional regulation, cell cycle progression and developmental events. Histone deacetylases act via the formation of large multiprotein complexes.</text>
</comment>
<dbReference type="GO" id="GO:0000118">
    <property type="term" value="C:histone deacetylase complex"/>
    <property type="evidence" value="ECO:0007669"/>
    <property type="project" value="TreeGrafter"/>
</dbReference>
<dbReference type="CDD" id="cd09993">
    <property type="entry name" value="HDAC_classIV"/>
    <property type="match status" value="1"/>
</dbReference>
<evidence type="ECO:0000256" key="12">
    <source>
        <dbReference type="ARBA" id="ARBA00065154"/>
    </source>
</evidence>
<keyword evidence="8" id="KW-0804">Transcription</keyword>
<evidence type="ECO:0000256" key="6">
    <source>
        <dbReference type="ARBA" id="ARBA00022853"/>
    </source>
</evidence>
<evidence type="ECO:0000256" key="10">
    <source>
        <dbReference type="ARBA" id="ARBA00048287"/>
    </source>
</evidence>
<dbReference type="PANTHER" id="PTHR10625:SF23">
    <property type="entry name" value="HISTONE DEACETYLASE 11"/>
    <property type="match status" value="1"/>
</dbReference>
<dbReference type="InterPro" id="IPR037138">
    <property type="entry name" value="His_deacetylse_dom_sf"/>
</dbReference>
<evidence type="ECO:0000313" key="17">
    <source>
        <dbReference type="EMBL" id="JAQ07453.1"/>
    </source>
</evidence>
<evidence type="ECO:0000313" key="16">
    <source>
        <dbReference type="EMBL" id="JAG47920.1"/>
    </source>
</evidence>
<dbReference type="Gene3D" id="3.40.800.20">
    <property type="entry name" value="Histone deacetylase domain"/>
    <property type="match status" value="1"/>
</dbReference>
<dbReference type="EC" id="3.5.1.98" evidence="3"/>
<evidence type="ECO:0000256" key="13">
    <source>
        <dbReference type="ARBA" id="ARBA00072450"/>
    </source>
</evidence>
<dbReference type="Pfam" id="PF00850">
    <property type="entry name" value="Hist_deacetyl"/>
    <property type="match status" value="1"/>
</dbReference>
<evidence type="ECO:0000256" key="11">
    <source>
        <dbReference type="ARBA" id="ARBA00059784"/>
    </source>
</evidence>
<evidence type="ECO:0000256" key="9">
    <source>
        <dbReference type="ARBA" id="ARBA00023242"/>
    </source>
</evidence>
<organism evidence="15">
    <name type="scientific">Lygus hesperus</name>
    <name type="common">Western plant bug</name>
    <dbReference type="NCBI Taxonomy" id="30085"/>
    <lineage>
        <taxon>Eukaryota</taxon>
        <taxon>Metazoa</taxon>
        <taxon>Ecdysozoa</taxon>
        <taxon>Arthropoda</taxon>
        <taxon>Hexapoda</taxon>
        <taxon>Insecta</taxon>
        <taxon>Pterygota</taxon>
        <taxon>Neoptera</taxon>
        <taxon>Paraneoptera</taxon>
        <taxon>Hemiptera</taxon>
        <taxon>Heteroptera</taxon>
        <taxon>Panheteroptera</taxon>
        <taxon>Cimicomorpha</taxon>
        <taxon>Miridae</taxon>
        <taxon>Mirini</taxon>
        <taxon>Lygus</taxon>
    </lineage>
</organism>
<dbReference type="FunFam" id="3.40.800.20:FF:000009">
    <property type="entry name" value="Histone deacetylase 11"/>
    <property type="match status" value="1"/>
</dbReference>
<keyword evidence="5" id="KW-0378">Hydrolase</keyword>
<comment type="similarity">
    <text evidence="2">Belongs to the histone deacetylase family.</text>
</comment>
<comment type="subcellular location">
    <subcellularLocation>
        <location evidence="1">Nucleus</location>
    </subcellularLocation>
</comment>
<gene>
    <name evidence="15" type="primary">Hdac11_3</name>
    <name evidence="15" type="ORF">CM83_13895</name>
    <name evidence="17" type="ORF">g.44878</name>
</gene>
<dbReference type="PRINTS" id="PR01270">
    <property type="entry name" value="HDASUPER"/>
</dbReference>
<dbReference type="EMBL" id="GBRD01017907">
    <property type="protein sequence ID" value="JAG47920.1"/>
    <property type="molecule type" value="Transcribed_RNA"/>
</dbReference>
<dbReference type="InterPro" id="IPR023696">
    <property type="entry name" value="Ureohydrolase_dom_sf"/>
</dbReference>
<dbReference type="PANTHER" id="PTHR10625">
    <property type="entry name" value="HISTONE DEACETYLASE HDAC1-RELATED"/>
    <property type="match status" value="1"/>
</dbReference>
<evidence type="ECO:0000259" key="14">
    <source>
        <dbReference type="Pfam" id="PF00850"/>
    </source>
</evidence>
<keyword evidence="6" id="KW-0156">Chromatin regulator</keyword>
<name>A0A0A9VU82_LYGHE</name>
<keyword evidence="4" id="KW-0678">Repressor</keyword>
<dbReference type="GO" id="GO:0040029">
    <property type="term" value="P:epigenetic regulation of gene expression"/>
    <property type="evidence" value="ECO:0007669"/>
    <property type="project" value="TreeGrafter"/>
</dbReference>
<dbReference type="EMBL" id="GBHO01043772">
    <property type="protein sequence ID" value="JAF99831.1"/>
    <property type="molecule type" value="Transcribed_RNA"/>
</dbReference>
<evidence type="ECO:0000313" key="15">
    <source>
        <dbReference type="EMBL" id="JAF99831.1"/>
    </source>
</evidence>
<evidence type="ECO:0000256" key="8">
    <source>
        <dbReference type="ARBA" id="ARBA00023163"/>
    </source>
</evidence>
<evidence type="ECO:0000256" key="5">
    <source>
        <dbReference type="ARBA" id="ARBA00022801"/>
    </source>
</evidence>